<dbReference type="InterPro" id="IPR022764">
    <property type="entry name" value="Peptidase_S54_rhomboid_dom"/>
</dbReference>
<reference evidence="10" key="1">
    <citation type="submission" date="2017-06" db="EMBL/GenBank/DDBJ databases">
        <authorList>
            <person name="Varghese N."/>
            <person name="Submissions S."/>
        </authorList>
    </citation>
    <scope>NUCLEOTIDE SEQUENCE [LARGE SCALE GENOMIC DNA]</scope>
    <source>
        <strain evidence="10">JAD2</strain>
    </source>
</reference>
<evidence type="ECO:0000256" key="7">
    <source>
        <dbReference type="SAM" id="Phobius"/>
    </source>
</evidence>
<keyword evidence="4 7" id="KW-0812">Transmembrane</keyword>
<organism evidence="9 10">
    <name type="scientific">Thermoflexus hugenholtzii JAD2</name>
    <dbReference type="NCBI Taxonomy" id="877466"/>
    <lineage>
        <taxon>Bacteria</taxon>
        <taxon>Bacillati</taxon>
        <taxon>Chloroflexota</taxon>
        <taxon>Thermoflexia</taxon>
        <taxon>Thermoflexales</taxon>
        <taxon>Thermoflexaceae</taxon>
        <taxon>Thermoflexus</taxon>
    </lineage>
</organism>
<feature type="transmembrane region" description="Helical" evidence="7">
    <location>
        <begin position="160"/>
        <end position="181"/>
    </location>
</feature>
<feature type="domain" description="Peptidase S54 rhomboid" evidence="8">
    <location>
        <begin position="67"/>
        <end position="221"/>
    </location>
</feature>
<feature type="transmembrane region" description="Helical" evidence="7">
    <location>
        <begin position="201"/>
        <end position="221"/>
    </location>
</feature>
<keyword evidence="2" id="KW-1003">Cell membrane</keyword>
<dbReference type="Proteomes" id="UP000197025">
    <property type="component" value="Unassembled WGS sequence"/>
</dbReference>
<dbReference type="GO" id="GO:0006508">
    <property type="term" value="P:proteolysis"/>
    <property type="evidence" value="ECO:0007669"/>
    <property type="project" value="UniProtKB-KW"/>
</dbReference>
<dbReference type="Pfam" id="PF01694">
    <property type="entry name" value="Rhomboid"/>
    <property type="match status" value="1"/>
</dbReference>
<dbReference type="PANTHER" id="PTHR43066">
    <property type="entry name" value="RHOMBOID-RELATED PROTEIN"/>
    <property type="match status" value="1"/>
</dbReference>
<dbReference type="RefSeq" id="WP_088572135.1">
    <property type="nucleotide sequence ID" value="NZ_FYEK01000066.1"/>
</dbReference>
<dbReference type="GO" id="GO:0004252">
    <property type="term" value="F:serine-type endopeptidase activity"/>
    <property type="evidence" value="ECO:0007669"/>
    <property type="project" value="InterPro"/>
</dbReference>
<keyword evidence="9" id="KW-0378">Hydrolase</keyword>
<proteinExistence type="predicted"/>
<evidence type="ECO:0000256" key="3">
    <source>
        <dbReference type="ARBA" id="ARBA00022519"/>
    </source>
</evidence>
<dbReference type="SUPFAM" id="SSF144091">
    <property type="entry name" value="Rhomboid-like"/>
    <property type="match status" value="1"/>
</dbReference>
<comment type="subcellular location">
    <subcellularLocation>
        <location evidence="1">Membrane</location>
        <topology evidence="1">Multi-pass membrane protein</topology>
    </subcellularLocation>
</comment>
<sequence>MIPISDSPRSRTIPIVNWTLILVNVLVFLLELSMPPRALDRFLFAWGAVPVRVWGALLGQADPFWLVTLITSQFLHGGWAHILGNMLYLWVFGDNVEDRMGHLRYLVFYLLCGVIAGLIQTLVLFGSRVPLIGASGAIAGVLGAYLVLYPGARVTVLAPYFFFGLGFFEVPAALLLVMWFLLQFINGMAAITTASPSVGGIGWWAHIGGFVAGYLLVRLFARPQRPRPMLPYDFYDPYRW</sequence>
<keyword evidence="9" id="KW-0645">Protease</keyword>
<evidence type="ECO:0000259" key="8">
    <source>
        <dbReference type="Pfam" id="PF01694"/>
    </source>
</evidence>
<keyword evidence="3" id="KW-0997">Cell inner membrane</keyword>
<evidence type="ECO:0000256" key="5">
    <source>
        <dbReference type="ARBA" id="ARBA00022989"/>
    </source>
</evidence>
<feature type="transmembrane region" description="Helical" evidence="7">
    <location>
        <begin position="12"/>
        <end position="30"/>
    </location>
</feature>
<dbReference type="EMBL" id="FYEK01000066">
    <property type="protein sequence ID" value="SNB73017.1"/>
    <property type="molecule type" value="Genomic_DNA"/>
</dbReference>
<feature type="transmembrane region" description="Helical" evidence="7">
    <location>
        <begin position="131"/>
        <end position="148"/>
    </location>
</feature>
<dbReference type="FunCoup" id="A0A212RKJ5">
    <property type="interactions" value="199"/>
</dbReference>
<dbReference type="InParanoid" id="A0A212RKJ5"/>
<feature type="transmembrane region" description="Helical" evidence="7">
    <location>
        <begin position="105"/>
        <end position="125"/>
    </location>
</feature>
<evidence type="ECO:0000256" key="4">
    <source>
        <dbReference type="ARBA" id="ARBA00022692"/>
    </source>
</evidence>
<dbReference type="OrthoDB" id="9813074at2"/>
<evidence type="ECO:0000256" key="1">
    <source>
        <dbReference type="ARBA" id="ARBA00004141"/>
    </source>
</evidence>
<dbReference type="GO" id="GO:0016020">
    <property type="term" value="C:membrane"/>
    <property type="evidence" value="ECO:0007669"/>
    <property type="project" value="UniProtKB-SubCell"/>
</dbReference>
<dbReference type="AlphaFoldDB" id="A0A212RKJ5"/>
<dbReference type="FunFam" id="1.20.1540.10:FF:000027">
    <property type="entry name" value="Rhomboid family intramembrane serine protease"/>
    <property type="match status" value="1"/>
</dbReference>
<name>A0A212RKJ5_9CHLR</name>
<feature type="transmembrane region" description="Helical" evidence="7">
    <location>
        <begin position="73"/>
        <end position="93"/>
    </location>
</feature>
<evidence type="ECO:0000256" key="2">
    <source>
        <dbReference type="ARBA" id="ARBA00022475"/>
    </source>
</evidence>
<accession>A0A212RKJ5</accession>
<keyword evidence="10" id="KW-1185">Reference proteome</keyword>
<evidence type="ECO:0000256" key="6">
    <source>
        <dbReference type="ARBA" id="ARBA00023136"/>
    </source>
</evidence>
<protein>
    <submittedName>
        <fullName evidence="9">Membrane associated serine protease, rhomboid family</fullName>
    </submittedName>
</protein>
<keyword evidence="6 7" id="KW-0472">Membrane</keyword>
<gene>
    <name evidence="9" type="ORF">SAMN02746019_00016980</name>
</gene>
<dbReference type="Gene3D" id="1.20.1540.10">
    <property type="entry name" value="Rhomboid-like"/>
    <property type="match status" value="1"/>
</dbReference>
<dbReference type="InterPro" id="IPR035952">
    <property type="entry name" value="Rhomboid-like_sf"/>
</dbReference>
<evidence type="ECO:0000313" key="10">
    <source>
        <dbReference type="Proteomes" id="UP000197025"/>
    </source>
</evidence>
<evidence type="ECO:0000313" key="9">
    <source>
        <dbReference type="EMBL" id="SNB73017.1"/>
    </source>
</evidence>
<dbReference type="PANTHER" id="PTHR43066:SF26">
    <property type="entry name" value="RHOMBOID PROTEASE GLPG"/>
    <property type="match status" value="1"/>
</dbReference>
<keyword evidence="5 7" id="KW-1133">Transmembrane helix</keyword>